<protein>
    <recommendedName>
        <fullName evidence="3">RNA-directed DNA polymerase from transposon BS</fullName>
    </recommendedName>
</protein>
<proteinExistence type="predicted"/>
<accession>A0A4C1ZT55</accession>
<gene>
    <name evidence="1" type="ORF">EVAR_66705_1</name>
</gene>
<dbReference type="OrthoDB" id="10050074at2759"/>
<evidence type="ECO:0000313" key="1">
    <source>
        <dbReference type="EMBL" id="GBP89815.1"/>
    </source>
</evidence>
<dbReference type="Proteomes" id="UP000299102">
    <property type="component" value="Unassembled WGS sequence"/>
</dbReference>
<sequence>MLGRKSKLSRHNKRTIYKMRIRRVMIYASPVFAHATLKALDTLKVILNNFCIAATDAYWCVRNSILHRDLKLSSISKYMKDELKRFFDIAGSHLNALFSAAVY</sequence>
<comment type="caution">
    <text evidence="1">The sequence shown here is derived from an EMBL/GenBank/DDBJ whole genome shotgun (WGS) entry which is preliminary data.</text>
</comment>
<evidence type="ECO:0000313" key="2">
    <source>
        <dbReference type="Proteomes" id="UP000299102"/>
    </source>
</evidence>
<evidence type="ECO:0008006" key="3">
    <source>
        <dbReference type="Google" id="ProtNLM"/>
    </source>
</evidence>
<name>A0A4C1ZT55_EUMVA</name>
<keyword evidence="2" id="KW-1185">Reference proteome</keyword>
<dbReference type="EMBL" id="BGZK01002032">
    <property type="protein sequence ID" value="GBP89815.1"/>
    <property type="molecule type" value="Genomic_DNA"/>
</dbReference>
<reference evidence="1 2" key="1">
    <citation type="journal article" date="2019" name="Commun. Biol.">
        <title>The bagworm genome reveals a unique fibroin gene that provides high tensile strength.</title>
        <authorList>
            <person name="Kono N."/>
            <person name="Nakamura H."/>
            <person name="Ohtoshi R."/>
            <person name="Tomita M."/>
            <person name="Numata K."/>
            <person name="Arakawa K."/>
        </authorList>
    </citation>
    <scope>NUCLEOTIDE SEQUENCE [LARGE SCALE GENOMIC DNA]</scope>
</reference>
<dbReference type="AlphaFoldDB" id="A0A4C1ZT55"/>
<organism evidence="1 2">
    <name type="scientific">Eumeta variegata</name>
    <name type="common">Bagworm moth</name>
    <name type="synonym">Eumeta japonica</name>
    <dbReference type="NCBI Taxonomy" id="151549"/>
    <lineage>
        <taxon>Eukaryota</taxon>
        <taxon>Metazoa</taxon>
        <taxon>Ecdysozoa</taxon>
        <taxon>Arthropoda</taxon>
        <taxon>Hexapoda</taxon>
        <taxon>Insecta</taxon>
        <taxon>Pterygota</taxon>
        <taxon>Neoptera</taxon>
        <taxon>Endopterygota</taxon>
        <taxon>Lepidoptera</taxon>
        <taxon>Glossata</taxon>
        <taxon>Ditrysia</taxon>
        <taxon>Tineoidea</taxon>
        <taxon>Psychidae</taxon>
        <taxon>Oiketicinae</taxon>
        <taxon>Eumeta</taxon>
    </lineage>
</organism>